<protein>
    <submittedName>
        <fullName evidence="5">AraC-like DNA-binding protein</fullName>
    </submittedName>
</protein>
<dbReference type="RefSeq" id="WP_167965004.1">
    <property type="nucleotide sequence ID" value="NZ_JAATJJ010000002.1"/>
</dbReference>
<evidence type="ECO:0000256" key="3">
    <source>
        <dbReference type="ARBA" id="ARBA00023163"/>
    </source>
</evidence>
<dbReference type="GO" id="GO:0043565">
    <property type="term" value="F:sequence-specific DNA binding"/>
    <property type="evidence" value="ECO:0007669"/>
    <property type="project" value="InterPro"/>
</dbReference>
<keyword evidence="2 5" id="KW-0238">DNA-binding</keyword>
<organism evidence="5 6">
    <name type="scientific">Saonia flava</name>
    <dbReference type="NCBI Taxonomy" id="523696"/>
    <lineage>
        <taxon>Bacteria</taxon>
        <taxon>Pseudomonadati</taxon>
        <taxon>Bacteroidota</taxon>
        <taxon>Flavobacteriia</taxon>
        <taxon>Flavobacteriales</taxon>
        <taxon>Flavobacteriaceae</taxon>
        <taxon>Saonia</taxon>
    </lineage>
</organism>
<dbReference type="InterPro" id="IPR009057">
    <property type="entry name" value="Homeodomain-like_sf"/>
</dbReference>
<evidence type="ECO:0000313" key="5">
    <source>
        <dbReference type="EMBL" id="NJB72204.1"/>
    </source>
</evidence>
<dbReference type="SUPFAM" id="SSF51182">
    <property type="entry name" value="RmlC-like cupins"/>
    <property type="match status" value="1"/>
</dbReference>
<evidence type="ECO:0000313" key="6">
    <source>
        <dbReference type="Proteomes" id="UP000590442"/>
    </source>
</evidence>
<keyword evidence="3" id="KW-0804">Transcription</keyword>
<dbReference type="InterPro" id="IPR011051">
    <property type="entry name" value="RmlC_Cupin_sf"/>
</dbReference>
<evidence type="ECO:0000259" key="4">
    <source>
        <dbReference type="PROSITE" id="PS01124"/>
    </source>
</evidence>
<dbReference type="Gene3D" id="2.60.120.10">
    <property type="entry name" value="Jelly Rolls"/>
    <property type="match status" value="1"/>
</dbReference>
<dbReference type="PROSITE" id="PS01124">
    <property type="entry name" value="HTH_ARAC_FAMILY_2"/>
    <property type="match status" value="1"/>
</dbReference>
<proteinExistence type="predicted"/>
<sequence>MLKKFDENRQDLKPYGLTCELWQPKIMERPDRHNEIEINYLPEGSLSYLIHDQKFKIKKGRMIVFWALFPHQIVDFSNDAPYHVITIPFSTLLSWNLPKRFLDMLFRGELKATTYKPSNPVLANQIFKRWANELNRDTEVLKEICSLEIEAYLKRFAYRTMNATSSIEKVEPLPINLVEKIAVYIAKNFNSPIKVIDVAKAVELHPDYANVIFKKAFGYTISDYLLEQRVLYAKRKLSITQDSITSIAYESGFNSISRFNATFRKFSDMTPRDFRKEFST</sequence>
<dbReference type="GO" id="GO:0003700">
    <property type="term" value="F:DNA-binding transcription factor activity"/>
    <property type="evidence" value="ECO:0007669"/>
    <property type="project" value="InterPro"/>
</dbReference>
<accession>A0A846R4B5</accession>
<dbReference type="PANTHER" id="PTHR43280">
    <property type="entry name" value="ARAC-FAMILY TRANSCRIPTIONAL REGULATOR"/>
    <property type="match status" value="1"/>
</dbReference>
<dbReference type="SMART" id="SM00342">
    <property type="entry name" value="HTH_ARAC"/>
    <property type="match status" value="1"/>
</dbReference>
<dbReference type="Proteomes" id="UP000590442">
    <property type="component" value="Unassembled WGS sequence"/>
</dbReference>
<feature type="domain" description="HTH araC/xylS-type" evidence="4">
    <location>
        <begin position="179"/>
        <end position="277"/>
    </location>
</feature>
<dbReference type="PROSITE" id="PS00041">
    <property type="entry name" value="HTH_ARAC_FAMILY_1"/>
    <property type="match status" value="1"/>
</dbReference>
<dbReference type="PANTHER" id="PTHR43280:SF27">
    <property type="entry name" value="TRANSCRIPTIONAL REGULATOR MTLR"/>
    <property type="match status" value="1"/>
</dbReference>
<dbReference type="Pfam" id="PF12833">
    <property type="entry name" value="HTH_18"/>
    <property type="match status" value="1"/>
</dbReference>
<dbReference type="EMBL" id="JAATJJ010000002">
    <property type="protein sequence ID" value="NJB72204.1"/>
    <property type="molecule type" value="Genomic_DNA"/>
</dbReference>
<comment type="caution">
    <text evidence="5">The sequence shown here is derived from an EMBL/GenBank/DDBJ whole genome shotgun (WGS) entry which is preliminary data.</text>
</comment>
<gene>
    <name evidence="5" type="ORF">GGR42_002695</name>
</gene>
<dbReference type="InterPro" id="IPR014710">
    <property type="entry name" value="RmlC-like_jellyroll"/>
</dbReference>
<dbReference type="PRINTS" id="PR00032">
    <property type="entry name" value="HTHARAC"/>
</dbReference>
<evidence type="ECO:0000256" key="1">
    <source>
        <dbReference type="ARBA" id="ARBA00023015"/>
    </source>
</evidence>
<dbReference type="AlphaFoldDB" id="A0A846R4B5"/>
<keyword evidence="6" id="KW-1185">Reference proteome</keyword>
<keyword evidence="1" id="KW-0805">Transcription regulation</keyword>
<dbReference type="InterPro" id="IPR020449">
    <property type="entry name" value="Tscrpt_reg_AraC-type_HTH"/>
</dbReference>
<dbReference type="Gene3D" id="1.10.10.60">
    <property type="entry name" value="Homeodomain-like"/>
    <property type="match status" value="2"/>
</dbReference>
<dbReference type="SUPFAM" id="SSF46689">
    <property type="entry name" value="Homeodomain-like"/>
    <property type="match status" value="2"/>
</dbReference>
<evidence type="ECO:0000256" key="2">
    <source>
        <dbReference type="ARBA" id="ARBA00023125"/>
    </source>
</evidence>
<dbReference type="InterPro" id="IPR018062">
    <property type="entry name" value="HTH_AraC-typ_CS"/>
</dbReference>
<dbReference type="InterPro" id="IPR018060">
    <property type="entry name" value="HTH_AraC"/>
</dbReference>
<name>A0A846R4B5_9FLAO</name>
<reference evidence="5 6" key="1">
    <citation type="submission" date="2020-03" db="EMBL/GenBank/DDBJ databases">
        <title>Genomic Encyclopedia of Type Strains, Phase IV (KMG-IV): sequencing the most valuable type-strain genomes for metagenomic binning, comparative biology and taxonomic classification.</title>
        <authorList>
            <person name="Goeker M."/>
        </authorList>
    </citation>
    <scope>NUCLEOTIDE SEQUENCE [LARGE SCALE GENOMIC DNA]</scope>
    <source>
        <strain evidence="5 6">DSM 29762</strain>
    </source>
</reference>